<evidence type="ECO:0008006" key="4">
    <source>
        <dbReference type="Google" id="ProtNLM"/>
    </source>
</evidence>
<feature type="transmembrane region" description="Helical" evidence="1">
    <location>
        <begin position="162"/>
        <end position="182"/>
    </location>
</feature>
<sequence>MRPLPLLTLLFALAFATAPLWSGQFDGFEAGQLPIPQEDPPIQPAGWAFAIWGVIYLGLVASAAFGLWRRAEDPDWDRVRGPLLASLVLGTPWLWVAQQSAEWATVLIVPMTLTAIAALLRTPDRDTLLLRTPVGLYAGWLTAATFVSLAALGAGYGVLTDALGWAFLGLPLALVVALAVLWQRPRAWAFAAAFAWALFGIAAKNGLAFPGVTLLALAGIATVAAVAWARGQDPQVA</sequence>
<feature type="transmembrane region" description="Helical" evidence="1">
    <location>
        <begin position="134"/>
        <end position="156"/>
    </location>
</feature>
<feature type="transmembrane region" description="Helical" evidence="1">
    <location>
        <begin position="209"/>
        <end position="229"/>
    </location>
</feature>
<feature type="transmembrane region" description="Helical" evidence="1">
    <location>
        <begin position="46"/>
        <end position="67"/>
    </location>
</feature>
<accession>A0A5C4NH78</accession>
<feature type="transmembrane region" description="Helical" evidence="1">
    <location>
        <begin position="79"/>
        <end position="97"/>
    </location>
</feature>
<dbReference type="InterPro" id="IPR038330">
    <property type="entry name" value="TspO/MBR-related_sf"/>
</dbReference>
<dbReference type="EMBL" id="VDFV01000004">
    <property type="protein sequence ID" value="TNC73452.1"/>
    <property type="molecule type" value="Genomic_DNA"/>
</dbReference>
<reference evidence="2 3" key="1">
    <citation type="submission" date="2019-06" db="EMBL/GenBank/DDBJ databases">
        <authorList>
            <person name="Jiang L."/>
        </authorList>
    </citation>
    <scope>NUCLEOTIDE SEQUENCE [LARGE SCALE GENOMIC DNA]</scope>
    <source>
        <strain evidence="2 3">YIM 48858</strain>
    </source>
</reference>
<dbReference type="Gene3D" id="1.20.1260.100">
    <property type="entry name" value="TspO/MBR protein"/>
    <property type="match status" value="1"/>
</dbReference>
<protein>
    <recommendedName>
        <fullName evidence="4">Tryptophan-rich sensory protein</fullName>
    </recommendedName>
</protein>
<dbReference type="AlphaFoldDB" id="A0A5C4NH78"/>
<comment type="caution">
    <text evidence="2">The sequence shown here is derived from an EMBL/GenBank/DDBJ whole genome shotgun (WGS) entry which is preliminary data.</text>
</comment>
<keyword evidence="1" id="KW-1133">Transmembrane helix</keyword>
<evidence type="ECO:0000256" key="1">
    <source>
        <dbReference type="SAM" id="Phobius"/>
    </source>
</evidence>
<name>A0A5C4NH78_9RHOB</name>
<keyword evidence="1" id="KW-0812">Transmembrane</keyword>
<proteinExistence type="predicted"/>
<feature type="transmembrane region" description="Helical" evidence="1">
    <location>
        <begin position="103"/>
        <end position="122"/>
    </location>
</feature>
<feature type="transmembrane region" description="Helical" evidence="1">
    <location>
        <begin position="187"/>
        <end position="203"/>
    </location>
</feature>
<dbReference type="RefSeq" id="WP_139080775.1">
    <property type="nucleotide sequence ID" value="NZ_VDFV01000004.1"/>
</dbReference>
<dbReference type="Proteomes" id="UP000305709">
    <property type="component" value="Unassembled WGS sequence"/>
</dbReference>
<keyword evidence="3" id="KW-1185">Reference proteome</keyword>
<dbReference type="OrthoDB" id="5189031at2"/>
<gene>
    <name evidence="2" type="ORF">FHG71_06310</name>
</gene>
<keyword evidence="1" id="KW-0472">Membrane</keyword>
<evidence type="ECO:0000313" key="2">
    <source>
        <dbReference type="EMBL" id="TNC73452.1"/>
    </source>
</evidence>
<evidence type="ECO:0000313" key="3">
    <source>
        <dbReference type="Proteomes" id="UP000305709"/>
    </source>
</evidence>
<organism evidence="2 3">
    <name type="scientific">Rubellimicrobium roseum</name>
    <dbReference type="NCBI Taxonomy" id="687525"/>
    <lineage>
        <taxon>Bacteria</taxon>
        <taxon>Pseudomonadati</taxon>
        <taxon>Pseudomonadota</taxon>
        <taxon>Alphaproteobacteria</taxon>
        <taxon>Rhodobacterales</taxon>
        <taxon>Roseobacteraceae</taxon>
        <taxon>Rubellimicrobium</taxon>
    </lineage>
</organism>